<dbReference type="PROSITE" id="PS51257">
    <property type="entry name" value="PROKAR_LIPOPROTEIN"/>
    <property type="match status" value="1"/>
</dbReference>
<proteinExistence type="predicted"/>
<accession>A0ABW2JE14</accession>
<name>A0ABW2JE14_9ACTN</name>
<sequence>MNSTHVRAATALTGALLAGALVGGCVSKSDTSSSTDCDNDTCKVTLSGSGAAADDVFGHKLSVSDVTDDAATVHVGSDKGSAREGQSVEVGSYRVQVVDAASKDHQVTVEVTRR</sequence>
<dbReference type="RefSeq" id="WP_381827640.1">
    <property type="nucleotide sequence ID" value="NZ_JBHTCF010000002.1"/>
</dbReference>
<organism evidence="1 2">
    <name type="scientific">Streptomyces monticola</name>
    <dbReference type="NCBI Taxonomy" id="2666263"/>
    <lineage>
        <taxon>Bacteria</taxon>
        <taxon>Bacillati</taxon>
        <taxon>Actinomycetota</taxon>
        <taxon>Actinomycetes</taxon>
        <taxon>Kitasatosporales</taxon>
        <taxon>Streptomycetaceae</taxon>
        <taxon>Streptomyces</taxon>
    </lineage>
</organism>
<reference evidence="2" key="1">
    <citation type="journal article" date="2019" name="Int. J. Syst. Evol. Microbiol.">
        <title>The Global Catalogue of Microorganisms (GCM) 10K type strain sequencing project: providing services to taxonomists for standard genome sequencing and annotation.</title>
        <authorList>
            <consortium name="The Broad Institute Genomics Platform"/>
            <consortium name="The Broad Institute Genome Sequencing Center for Infectious Disease"/>
            <person name="Wu L."/>
            <person name="Ma J."/>
        </authorList>
    </citation>
    <scope>NUCLEOTIDE SEQUENCE [LARGE SCALE GENOMIC DNA]</scope>
    <source>
        <strain evidence="2">SYNS20</strain>
    </source>
</reference>
<keyword evidence="2" id="KW-1185">Reference proteome</keyword>
<dbReference type="EMBL" id="JBHTCF010000002">
    <property type="protein sequence ID" value="MFC7303947.1"/>
    <property type="molecule type" value="Genomic_DNA"/>
</dbReference>
<dbReference type="Proteomes" id="UP001596523">
    <property type="component" value="Unassembled WGS sequence"/>
</dbReference>
<protein>
    <submittedName>
        <fullName evidence="1">Uncharacterized protein</fullName>
    </submittedName>
</protein>
<gene>
    <name evidence="1" type="ORF">ACFQVC_06930</name>
</gene>
<evidence type="ECO:0000313" key="2">
    <source>
        <dbReference type="Proteomes" id="UP001596523"/>
    </source>
</evidence>
<evidence type="ECO:0000313" key="1">
    <source>
        <dbReference type="EMBL" id="MFC7303947.1"/>
    </source>
</evidence>
<comment type="caution">
    <text evidence="1">The sequence shown here is derived from an EMBL/GenBank/DDBJ whole genome shotgun (WGS) entry which is preliminary data.</text>
</comment>